<sequence length="355" mass="40720">MAGLFESIFDVMYLVLVISLGIKMLFIKEKGAKTFGLMAVLLGVGDSFHLVPRIMAHMTENGMERFVSILSWGKMVTSITMTVFYLLYYFYYKRETNKNNKGMDILMYALFAARVILTLLPQNNWGSAEPNLTWVIIRNVPFTIMGVILMVLSYKENKLFKKFSILIFLSFLFYLPVVLFADKYPLVGMFMLPKTVAYFLLAYFGYKKYKSEFSGMDILEFSYISLIFGLAAGVFFREFTKYFKFNEYSMLSVLHTHTLVLGFILGMIIFLLISSLGKKDISKYKIPVNHWIFGMLFSITMMFIRGIYQVIGNGAELFNNAMFSGLAGLGHIALSVGLIWSMLLLISDFRIVKDK</sequence>
<feature type="transmembrane region" description="Helical" evidence="1">
    <location>
        <begin position="6"/>
        <end position="27"/>
    </location>
</feature>
<dbReference type="InterPro" id="IPR021299">
    <property type="entry name" value="DUF2871"/>
</dbReference>
<feature type="transmembrane region" description="Helical" evidence="1">
    <location>
        <begin position="71"/>
        <end position="91"/>
    </location>
</feature>
<dbReference type="Proteomes" id="UP000004191">
    <property type="component" value="Unassembled WGS sequence"/>
</dbReference>
<dbReference type="EMBL" id="AGEI01000029">
    <property type="protein sequence ID" value="EHR32327.1"/>
    <property type="molecule type" value="Genomic_DNA"/>
</dbReference>
<comment type="caution">
    <text evidence="2">The sequence shown here is derived from an EMBL/GenBank/DDBJ whole genome shotgun (WGS) entry which is preliminary data.</text>
</comment>
<feature type="transmembrane region" description="Helical" evidence="1">
    <location>
        <begin position="187"/>
        <end position="206"/>
    </location>
</feature>
<feature type="transmembrane region" description="Helical" evidence="1">
    <location>
        <begin position="34"/>
        <end position="51"/>
    </location>
</feature>
<reference evidence="2 3" key="1">
    <citation type="submission" date="2012-01" db="EMBL/GenBank/DDBJ databases">
        <title>The Genome Sequence of Helcococcus kunzii ATCC 51366.</title>
        <authorList>
            <consortium name="The Broad Institute Genome Sequencing Platform"/>
            <person name="Earl A."/>
            <person name="Ward D."/>
            <person name="Feldgarden M."/>
            <person name="Gevers D."/>
            <person name="Huys G."/>
            <person name="Young S.K."/>
            <person name="Zeng Q."/>
            <person name="Gargeya S."/>
            <person name="Fitzgerald M."/>
            <person name="Haas B."/>
            <person name="Abouelleil A."/>
            <person name="Alvarado L."/>
            <person name="Arachchi H.M."/>
            <person name="Berlin A."/>
            <person name="Chapman S.B."/>
            <person name="Gearin G."/>
            <person name="Goldberg J."/>
            <person name="Griggs A."/>
            <person name="Gujja S."/>
            <person name="Hansen M."/>
            <person name="Heiman D."/>
            <person name="Howarth C."/>
            <person name="Larimer J."/>
            <person name="Lui A."/>
            <person name="MacDonald P.J.P."/>
            <person name="McCowen C."/>
            <person name="Montmayeur A."/>
            <person name="Murphy C."/>
            <person name="Neiman D."/>
            <person name="Pearson M."/>
            <person name="Priest M."/>
            <person name="Roberts A."/>
            <person name="Saif S."/>
            <person name="Shea T."/>
            <person name="Sisk P."/>
            <person name="Stolte C."/>
            <person name="Sykes S."/>
            <person name="Wortman J."/>
            <person name="Nusbaum C."/>
            <person name="Birren B."/>
        </authorList>
    </citation>
    <scope>NUCLEOTIDE SEQUENCE [LARGE SCALE GENOMIC DNA]</scope>
    <source>
        <strain evidence="2 3">ATCC 51366</strain>
    </source>
</reference>
<feature type="transmembrane region" description="Helical" evidence="1">
    <location>
        <begin position="163"/>
        <end position="181"/>
    </location>
</feature>
<evidence type="ECO:0008006" key="4">
    <source>
        <dbReference type="Google" id="ProtNLM"/>
    </source>
</evidence>
<evidence type="ECO:0000256" key="1">
    <source>
        <dbReference type="SAM" id="Phobius"/>
    </source>
</evidence>
<feature type="transmembrane region" description="Helical" evidence="1">
    <location>
        <begin position="132"/>
        <end position="151"/>
    </location>
</feature>
<evidence type="ECO:0000313" key="3">
    <source>
        <dbReference type="Proteomes" id="UP000004191"/>
    </source>
</evidence>
<dbReference type="Pfam" id="PF11070">
    <property type="entry name" value="DUF2871"/>
    <property type="match status" value="1"/>
</dbReference>
<keyword evidence="1" id="KW-0812">Transmembrane</keyword>
<protein>
    <recommendedName>
        <fullName evidence="4">Beta-carotene 15,15'-monooxygenase</fullName>
    </recommendedName>
</protein>
<dbReference type="GeneID" id="96999550"/>
<proteinExistence type="predicted"/>
<accession>H3NQJ7</accession>
<keyword evidence="1" id="KW-1133">Transmembrane helix</keyword>
<dbReference type="STRING" id="883114.HMPREF9709_01608"/>
<organism evidence="2 3">
    <name type="scientific">Helcococcus kunzii ATCC 51366</name>
    <dbReference type="NCBI Taxonomy" id="883114"/>
    <lineage>
        <taxon>Bacteria</taxon>
        <taxon>Bacillati</taxon>
        <taxon>Bacillota</taxon>
        <taxon>Tissierellia</taxon>
        <taxon>Tissierellales</taxon>
        <taxon>Peptoniphilaceae</taxon>
        <taxon>Helcococcus</taxon>
    </lineage>
</organism>
<dbReference type="AlphaFoldDB" id="H3NQJ7"/>
<keyword evidence="1" id="KW-0472">Membrane</keyword>
<dbReference type="eggNOG" id="ENOG502Z7HS">
    <property type="taxonomic scope" value="Bacteria"/>
</dbReference>
<feature type="transmembrane region" description="Helical" evidence="1">
    <location>
        <begin position="323"/>
        <end position="346"/>
    </location>
</feature>
<feature type="transmembrane region" description="Helical" evidence="1">
    <location>
        <begin position="218"/>
        <end position="236"/>
    </location>
</feature>
<gene>
    <name evidence="2" type="ORF">HMPREF9709_01608</name>
</gene>
<dbReference type="OrthoDB" id="1644899at2"/>
<name>H3NQJ7_9FIRM</name>
<dbReference type="PATRIC" id="fig|883114.3.peg.1605"/>
<feature type="transmembrane region" description="Helical" evidence="1">
    <location>
        <begin position="103"/>
        <end position="120"/>
    </location>
</feature>
<keyword evidence="3" id="KW-1185">Reference proteome</keyword>
<feature type="transmembrane region" description="Helical" evidence="1">
    <location>
        <begin position="288"/>
        <end position="311"/>
    </location>
</feature>
<evidence type="ECO:0000313" key="2">
    <source>
        <dbReference type="EMBL" id="EHR32327.1"/>
    </source>
</evidence>
<feature type="transmembrane region" description="Helical" evidence="1">
    <location>
        <begin position="256"/>
        <end position="276"/>
    </location>
</feature>
<dbReference type="HOGENOM" id="CLU_789292_0_0_9"/>
<dbReference type="RefSeq" id="WP_005399123.1">
    <property type="nucleotide sequence ID" value="NZ_JH601088.1"/>
</dbReference>